<evidence type="ECO:0000259" key="1">
    <source>
        <dbReference type="Pfam" id="PF03358"/>
    </source>
</evidence>
<dbReference type="PANTHER" id="PTHR30543:SF21">
    <property type="entry name" value="NAD(P)H-DEPENDENT FMN REDUCTASE LOT6"/>
    <property type="match status" value="1"/>
</dbReference>
<dbReference type="Gene3D" id="3.40.50.360">
    <property type="match status" value="1"/>
</dbReference>
<organism evidence="2 3">
    <name type="scientific">Rhizobium halophytocola</name>
    <dbReference type="NCBI Taxonomy" id="735519"/>
    <lineage>
        <taxon>Bacteria</taxon>
        <taxon>Pseudomonadati</taxon>
        <taxon>Pseudomonadota</taxon>
        <taxon>Alphaproteobacteria</taxon>
        <taxon>Hyphomicrobiales</taxon>
        <taxon>Rhizobiaceae</taxon>
        <taxon>Rhizobium/Agrobacterium group</taxon>
        <taxon>Rhizobium</taxon>
    </lineage>
</organism>
<comment type="caution">
    <text evidence="2">The sequence shown here is derived from an EMBL/GenBank/DDBJ whole genome shotgun (WGS) entry which is preliminary data.</text>
</comment>
<sequence>MTRSFKLYAVSGSLRARSTNMALLRALQDNAPAGVEIAICDLIGTLPIFNPDDEGAATSASVLEFAGQIAASDGLIVSTPEYAHALPGGLKNALDWLVSRSEIPGKPMMIVHASHRGDMALEALHEVLNTISGAVCAEAFLRVPLLGRTEEEVAVRLAAPDLRADLSKAVGRFVSAIALTSDET</sequence>
<protein>
    <submittedName>
        <fullName evidence="2">NAD(P)H-dependent FMN reductase</fullName>
    </submittedName>
</protein>
<dbReference type="SUPFAM" id="SSF52218">
    <property type="entry name" value="Flavoproteins"/>
    <property type="match status" value="1"/>
</dbReference>
<evidence type="ECO:0000313" key="2">
    <source>
        <dbReference type="EMBL" id="MBP1849000.1"/>
    </source>
</evidence>
<dbReference type="Proteomes" id="UP000759443">
    <property type="component" value="Unassembled WGS sequence"/>
</dbReference>
<dbReference type="InterPro" id="IPR029039">
    <property type="entry name" value="Flavoprotein-like_sf"/>
</dbReference>
<name>A0ABS4DTH7_9HYPH</name>
<dbReference type="Pfam" id="PF03358">
    <property type="entry name" value="FMN_red"/>
    <property type="match status" value="1"/>
</dbReference>
<accession>A0ABS4DTH7</accession>
<evidence type="ECO:0000313" key="3">
    <source>
        <dbReference type="Proteomes" id="UP000759443"/>
    </source>
</evidence>
<dbReference type="PANTHER" id="PTHR30543">
    <property type="entry name" value="CHROMATE REDUCTASE"/>
    <property type="match status" value="1"/>
</dbReference>
<feature type="domain" description="NADPH-dependent FMN reductase-like" evidence="1">
    <location>
        <begin position="6"/>
        <end position="136"/>
    </location>
</feature>
<gene>
    <name evidence="2" type="ORF">J2Z17_000417</name>
</gene>
<dbReference type="RefSeq" id="WP_209941772.1">
    <property type="nucleotide sequence ID" value="NZ_JAGGJU010000001.1"/>
</dbReference>
<dbReference type="InterPro" id="IPR050712">
    <property type="entry name" value="NAD(P)H-dep_reductase"/>
</dbReference>
<dbReference type="InterPro" id="IPR005025">
    <property type="entry name" value="FMN_Rdtase-like_dom"/>
</dbReference>
<reference evidence="2 3" key="1">
    <citation type="submission" date="2021-03" db="EMBL/GenBank/DDBJ databases">
        <title>Genomic Encyclopedia of Type Strains, Phase IV (KMG-IV): sequencing the most valuable type-strain genomes for metagenomic binning, comparative biology and taxonomic classification.</title>
        <authorList>
            <person name="Goeker M."/>
        </authorList>
    </citation>
    <scope>NUCLEOTIDE SEQUENCE [LARGE SCALE GENOMIC DNA]</scope>
    <source>
        <strain evidence="2 3">DSM 21600</strain>
    </source>
</reference>
<proteinExistence type="predicted"/>
<keyword evidence="3" id="KW-1185">Reference proteome</keyword>
<dbReference type="EMBL" id="JAGGJU010000001">
    <property type="protein sequence ID" value="MBP1849000.1"/>
    <property type="molecule type" value="Genomic_DNA"/>
</dbReference>